<sequence length="151" mass="17530">MERDTEEVRIVVDTNILISALLKDGSFTGRILRSDYCNFYYPWDGLSEIDFYREYIISKRSKHVQINSFEFALGFILESVNVVPSEMYSSKIKLAFDLMRERDAKDTPFLALALQLGCPLWSNDKHFQGIEGVLVYSTQAFIEFLQSNRSF</sequence>
<dbReference type="InterPro" id="IPR002716">
    <property type="entry name" value="PIN_dom"/>
</dbReference>
<dbReference type="AlphaFoldDB" id="A0A7K4AJV3"/>
<protein>
    <recommendedName>
        <fullName evidence="1">PIN domain-containing protein</fullName>
    </recommendedName>
</protein>
<proteinExistence type="predicted"/>
<dbReference type="Pfam" id="PF10130">
    <property type="entry name" value="PIN_2"/>
    <property type="match status" value="1"/>
</dbReference>
<evidence type="ECO:0000313" key="2">
    <source>
        <dbReference type="EMBL" id="NLJ23239.1"/>
    </source>
</evidence>
<dbReference type="Proteomes" id="UP000544742">
    <property type="component" value="Unassembled WGS sequence"/>
</dbReference>
<evidence type="ECO:0000259" key="1">
    <source>
        <dbReference type="Pfam" id="PF10130"/>
    </source>
</evidence>
<evidence type="ECO:0000313" key="3">
    <source>
        <dbReference type="Proteomes" id="UP000544742"/>
    </source>
</evidence>
<dbReference type="EMBL" id="JAAYUN010000160">
    <property type="protein sequence ID" value="NLJ23239.1"/>
    <property type="molecule type" value="Genomic_DNA"/>
</dbReference>
<feature type="domain" description="PIN" evidence="1">
    <location>
        <begin position="11"/>
        <end position="133"/>
    </location>
</feature>
<comment type="caution">
    <text evidence="2">The sequence shown here is derived from an EMBL/GenBank/DDBJ whole genome shotgun (WGS) entry which is preliminary data.</text>
</comment>
<reference evidence="2 3" key="1">
    <citation type="journal article" date="2020" name="Biotechnol. Biofuels">
        <title>New insights from the biogas microbiome by comprehensive genome-resolved metagenomics of nearly 1600 species originating from multiple anaerobic digesters.</title>
        <authorList>
            <person name="Campanaro S."/>
            <person name="Treu L."/>
            <person name="Rodriguez-R L.M."/>
            <person name="Kovalovszki A."/>
            <person name="Ziels R.M."/>
            <person name="Maus I."/>
            <person name="Zhu X."/>
            <person name="Kougias P.G."/>
            <person name="Basile A."/>
            <person name="Luo G."/>
            <person name="Schluter A."/>
            <person name="Konstantinidis K.T."/>
            <person name="Angelidaki I."/>
        </authorList>
    </citation>
    <scope>NUCLEOTIDE SEQUENCE [LARGE SCALE GENOMIC DNA]</scope>
    <source>
        <strain evidence="2">AS27yjCOA_157</strain>
    </source>
</reference>
<gene>
    <name evidence="2" type="ORF">GX426_09055</name>
</gene>
<organism evidence="2 3">
    <name type="scientific">Methanothrix soehngenii</name>
    <name type="common">Methanosaeta concilii</name>
    <dbReference type="NCBI Taxonomy" id="2223"/>
    <lineage>
        <taxon>Archaea</taxon>
        <taxon>Methanobacteriati</taxon>
        <taxon>Methanobacteriota</taxon>
        <taxon>Stenosarchaea group</taxon>
        <taxon>Methanomicrobia</taxon>
        <taxon>Methanotrichales</taxon>
        <taxon>Methanotrichaceae</taxon>
        <taxon>Methanothrix</taxon>
    </lineage>
</organism>
<dbReference type="Gene3D" id="3.40.50.1010">
    <property type="entry name" value="5'-nuclease"/>
    <property type="match status" value="1"/>
</dbReference>
<name>A0A7K4AJV3_METSH</name>
<accession>A0A7K4AJV3</accession>
<dbReference type="SUPFAM" id="SSF88723">
    <property type="entry name" value="PIN domain-like"/>
    <property type="match status" value="1"/>
</dbReference>
<dbReference type="InterPro" id="IPR029060">
    <property type="entry name" value="PIN-like_dom_sf"/>
</dbReference>